<dbReference type="Pfam" id="PF00929">
    <property type="entry name" value="RNase_T"/>
    <property type="match status" value="1"/>
</dbReference>
<keyword evidence="2" id="KW-0269">Exonuclease</keyword>
<proteinExistence type="predicted"/>
<dbReference type="Gene3D" id="3.30.420.10">
    <property type="entry name" value="Ribonuclease H-like superfamily/Ribonuclease H"/>
    <property type="match status" value="1"/>
</dbReference>
<gene>
    <name evidence="2" type="ORF">ACKI1S_27415</name>
</gene>
<keyword evidence="2" id="KW-0540">Nuclease</keyword>
<dbReference type="SUPFAM" id="SSF53098">
    <property type="entry name" value="Ribonuclease H-like"/>
    <property type="match status" value="1"/>
</dbReference>
<dbReference type="InterPro" id="IPR012337">
    <property type="entry name" value="RNaseH-like_sf"/>
</dbReference>
<keyword evidence="2" id="KW-0378">Hydrolase</keyword>
<dbReference type="EMBL" id="JBJVNE010000014">
    <property type="protein sequence ID" value="MFM9649865.1"/>
    <property type="molecule type" value="Genomic_DNA"/>
</dbReference>
<dbReference type="Proteomes" id="UP001631993">
    <property type="component" value="Unassembled WGS sequence"/>
</dbReference>
<feature type="domain" description="Exonuclease" evidence="1">
    <location>
        <begin position="19"/>
        <end position="196"/>
    </location>
</feature>
<dbReference type="NCBIfam" id="NF005927">
    <property type="entry name" value="PRK07942.1"/>
    <property type="match status" value="1"/>
</dbReference>
<dbReference type="SMART" id="SM00479">
    <property type="entry name" value="EXOIII"/>
    <property type="match status" value="1"/>
</dbReference>
<dbReference type="InterPro" id="IPR036397">
    <property type="entry name" value="RNaseH_sf"/>
</dbReference>
<dbReference type="GO" id="GO:0004527">
    <property type="term" value="F:exonuclease activity"/>
    <property type="evidence" value="ECO:0007669"/>
    <property type="project" value="UniProtKB-KW"/>
</dbReference>
<sequence length="246" mass="26716">MNATLEPSGEFSLPWYRGPLASYDCETNGINTATDRIVTAALVRANGQVLEWLSDLDGAEIPEGARAVHKISTEYAHAHGRPAKQVVEEIADAIAGEMSAGRAALVVMNAPFDLPLLDAECARYGVETVADRVGCMEPVIDPLVLDRHADRYRRGKRTLEALAAHYKVELTEAHTARADALAALGVAVRIGEAYPQLQLPAHRIHLHQVHWHAEWAANFQAHLRSKGQSDAVIDGSWPLRRAGGAS</sequence>
<dbReference type="CDD" id="cd06127">
    <property type="entry name" value="DEDDh"/>
    <property type="match status" value="1"/>
</dbReference>
<evidence type="ECO:0000259" key="1">
    <source>
        <dbReference type="SMART" id="SM00479"/>
    </source>
</evidence>
<name>A0ABW9IMY4_STRGJ</name>
<keyword evidence="3" id="KW-1185">Reference proteome</keyword>
<evidence type="ECO:0000313" key="3">
    <source>
        <dbReference type="Proteomes" id="UP001631993"/>
    </source>
</evidence>
<protein>
    <submittedName>
        <fullName evidence="2">Exonuclease domain-containing protein</fullName>
    </submittedName>
</protein>
<dbReference type="RefSeq" id="WP_369279739.1">
    <property type="nucleotide sequence ID" value="NZ_JBJVMW010000010.1"/>
</dbReference>
<accession>A0ABW9IMY4</accession>
<comment type="caution">
    <text evidence="2">The sequence shown here is derived from an EMBL/GenBank/DDBJ whole genome shotgun (WGS) entry which is preliminary data.</text>
</comment>
<organism evidence="2 3">
    <name type="scientific">Streptomyces galilaeus</name>
    <dbReference type="NCBI Taxonomy" id="33899"/>
    <lineage>
        <taxon>Bacteria</taxon>
        <taxon>Bacillati</taxon>
        <taxon>Actinomycetota</taxon>
        <taxon>Actinomycetes</taxon>
        <taxon>Kitasatosporales</taxon>
        <taxon>Streptomycetaceae</taxon>
        <taxon>Streptomyces</taxon>
    </lineage>
</organism>
<evidence type="ECO:0000313" key="2">
    <source>
        <dbReference type="EMBL" id="MFM9649865.1"/>
    </source>
</evidence>
<reference evidence="2 3" key="1">
    <citation type="submission" date="2024-12" db="EMBL/GenBank/DDBJ databases">
        <title>Forecasting of Potato common scab and diversities of Pathogenic streptomyces spp. in china.</title>
        <authorList>
            <person name="Handique U."/>
            <person name="Wu J."/>
        </authorList>
    </citation>
    <scope>NUCLEOTIDE SEQUENCE [LARGE SCALE GENOMIC DNA]</scope>
    <source>
        <strain evidence="2 3">ZRIMU1585</strain>
    </source>
</reference>
<dbReference type="InterPro" id="IPR013520">
    <property type="entry name" value="Ribonucl_H"/>
</dbReference>